<dbReference type="Proteomes" id="UP000299084">
    <property type="component" value="Unassembled WGS sequence"/>
</dbReference>
<keyword evidence="3" id="KW-1185">Reference proteome</keyword>
<reference evidence="2 3" key="1">
    <citation type="journal article" date="2019" name="Mol. Ecol. Resour.">
        <title>Improving Illumina assemblies with Hi-C and long reads: an example with the North African dromedary.</title>
        <authorList>
            <person name="Elbers J.P."/>
            <person name="Rogers M.F."/>
            <person name="Perelman P.L."/>
            <person name="Proskuryakova A.A."/>
            <person name="Serdyukova N.A."/>
            <person name="Johnson W.E."/>
            <person name="Horin P."/>
            <person name="Corander J."/>
            <person name="Murphy D."/>
            <person name="Burger P.A."/>
        </authorList>
    </citation>
    <scope>NUCLEOTIDE SEQUENCE [LARGE SCALE GENOMIC DNA]</scope>
    <source>
        <strain evidence="2">Drom800</strain>
        <tissue evidence="2">Blood</tissue>
    </source>
</reference>
<accession>A0A5N4D285</accession>
<sequence>MATIQKPTNNKCWRGCGDKGTLLHCWWECSLVQPLWKTVWRFLKRLKTDLPYDPAIPLLGIYLEGTPIRKHTCTPVFIAALFTTAKTWKQPKCSSTDDWIKKIPLSPGSPRVRIPLQWARWLRCNTHSTTELDPHPLGCFYLRGPACCSLTREGHELPRLHWLEEAPQPPSQAGQLDHLWCHPLLAIMGAMNSHGFSQRQSPRLQLGSHVTDTECEARSLSTSSALERALGMHERAALLQSPSLHCLPQDTPSRDAETMVRCARDHLPRVRIQAPFTLEDERVKGWFQPDSGGDEFISSSQPGQEVSCYGGSAVLRLLRGAARSTCTLKSWPGQQISPKLDRWECVASGMGADLVQSHSSAQPCRRHPARPAEHLPAQLSTRPPS</sequence>
<dbReference type="AlphaFoldDB" id="A0A5N4D285"/>
<protein>
    <submittedName>
        <fullName evidence="2">LINE-1 retrotransposable element ORF2 protein</fullName>
    </submittedName>
</protein>
<proteinExistence type="predicted"/>
<dbReference type="EMBL" id="JWIN03000016">
    <property type="protein sequence ID" value="KAB1265231.1"/>
    <property type="molecule type" value="Genomic_DNA"/>
</dbReference>
<organism evidence="2 3">
    <name type="scientific">Camelus dromedarius</name>
    <name type="common">Dromedary</name>
    <name type="synonym">Arabian camel</name>
    <dbReference type="NCBI Taxonomy" id="9838"/>
    <lineage>
        <taxon>Eukaryota</taxon>
        <taxon>Metazoa</taxon>
        <taxon>Chordata</taxon>
        <taxon>Craniata</taxon>
        <taxon>Vertebrata</taxon>
        <taxon>Euteleostomi</taxon>
        <taxon>Mammalia</taxon>
        <taxon>Eutheria</taxon>
        <taxon>Laurasiatheria</taxon>
        <taxon>Artiodactyla</taxon>
        <taxon>Tylopoda</taxon>
        <taxon>Camelidae</taxon>
        <taxon>Camelus</taxon>
    </lineage>
</organism>
<feature type="region of interest" description="Disordered" evidence="1">
    <location>
        <begin position="356"/>
        <end position="385"/>
    </location>
</feature>
<evidence type="ECO:0000313" key="3">
    <source>
        <dbReference type="Proteomes" id="UP000299084"/>
    </source>
</evidence>
<name>A0A5N4D285_CAMDR</name>
<gene>
    <name evidence="2" type="ORF">Cadr_000019971</name>
</gene>
<comment type="caution">
    <text evidence="2">The sequence shown here is derived from an EMBL/GenBank/DDBJ whole genome shotgun (WGS) entry which is preliminary data.</text>
</comment>
<evidence type="ECO:0000313" key="2">
    <source>
        <dbReference type="EMBL" id="KAB1265231.1"/>
    </source>
</evidence>
<evidence type="ECO:0000256" key="1">
    <source>
        <dbReference type="SAM" id="MobiDB-lite"/>
    </source>
</evidence>